<proteinExistence type="predicted"/>
<dbReference type="AlphaFoldDB" id="A0A0C9ZJA4"/>
<dbReference type="PANTHER" id="PTHR46648">
    <property type="entry name" value="HIT FAMILY PROTEIN 1"/>
    <property type="match status" value="1"/>
</dbReference>
<dbReference type="Proteomes" id="UP000054018">
    <property type="component" value="Unassembled WGS sequence"/>
</dbReference>
<dbReference type="HOGENOM" id="CLU_056776_6_1_1"/>
<dbReference type="Pfam" id="PF01230">
    <property type="entry name" value="HIT"/>
    <property type="match status" value="1"/>
</dbReference>
<dbReference type="InterPro" id="IPR036265">
    <property type="entry name" value="HIT-like_sf"/>
</dbReference>
<dbReference type="GO" id="GO:0009117">
    <property type="term" value="P:nucleotide metabolic process"/>
    <property type="evidence" value="ECO:0007669"/>
    <property type="project" value="TreeGrafter"/>
</dbReference>
<dbReference type="SUPFAM" id="SSF54197">
    <property type="entry name" value="HIT-like"/>
    <property type="match status" value="1"/>
</dbReference>
<accession>A0A0C9ZJA4</accession>
<sequence length="106" mass="11130">MINEHVGRDVPEDWGYDGGCSFCRIIAKELPSAVLYETDEVVAILDILPLRPGHTLVIPKVHISHVTDLPADIAAATGAAVSKVGKAVSEGKSTRGLRRATGATGV</sequence>
<protein>
    <submittedName>
        <fullName evidence="3">Unplaced genomic scaffold scaffold_89, whole genome shotgun sequence</fullName>
    </submittedName>
</protein>
<gene>
    <name evidence="3" type="ORF">PISMIDRAFT_682644</name>
</gene>
<reference evidence="4" key="2">
    <citation type="submission" date="2015-01" db="EMBL/GenBank/DDBJ databases">
        <title>Evolutionary Origins and Diversification of the Mycorrhizal Mutualists.</title>
        <authorList>
            <consortium name="DOE Joint Genome Institute"/>
            <consortium name="Mycorrhizal Genomics Consortium"/>
            <person name="Kohler A."/>
            <person name="Kuo A."/>
            <person name="Nagy L.G."/>
            <person name="Floudas D."/>
            <person name="Copeland A."/>
            <person name="Barry K.W."/>
            <person name="Cichocki N."/>
            <person name="Veneault-Fourrey C."/>
            <person name="LaButti K."/>
            <person name="Lindquist E.A."/>
            <person name="Lipzen A."/>
            <person name="Lundell T."/>
            <person name="Morin E."/>
            <person name="Murat C."/>
            <person name="Riley R."/>
            <person name="Ohm R."/>
            <person name="Sun H."/>
            <person name="Tunlid A."/>
            <person name="Henrissat B."/>
            <person name="Grigoriev I.V."/>
            <person name="Hibbett D.S."/>
            <person name="Martin F."/>
        </authorList>
    </citation>
    <scope>NUCLEOTIDE SEQUENCE [LARGE SCALE GENOMIC DNA]</scope>
    <source>
        <strain evidence="4">441</strain>
    </source>
</reference>
<dbReference type="PRINTS" id="PR00332">
    <property type="entry name" value="HISTRIAD"/>
</dbReference>
<dbReference type="PANTHER" id="PTHR46648:SF1">
    <property type="entry name" value="ADENOSINE 5'-MONOPHOSPHORAMIDASE HNT1"/>
    <property type="match status" value="1"/>
</dbReference>
<dbReference type="EMBL" id="KN833773">
    <property type="protein sequence ID" value="KIK20023.1"/>
    <property type="molecule type" value="Genomic_DNA"/>
</dbReference>
<dbReference type="GO" id="GO:0003824">
    <property type="term" value="F:catalytic activity"/>
    <property type="evidence" value="ECO:0007669"/>
    <property type="project" value="InterPro"/>
</dbReference>
<dbReference type="InterPro" id="IPR011146">
    <property type="entry name" value="HIT-like"/>
</dbReference>
<name>A0A0C9ZJA4_9AGAM</name>
<dbReference type="Gene3D" id="3.30.428.10">
    <property type="entry name" value="HIT-like"/>
    <property type="match status" value="1"/>
</dbReference>
<evidence type="ECO:0000313" key="3">
    <source>
        <dbReference type="EMBL" id="KIK20023.1"/>
    </source>
</evidence>
<dbReference type="InterPro" id="IPR001310">
    <property type="entry name" value="Histidine_triad_HIT"/>
</dbReference>
<evidence type="ECO:0000259" key="2">
    <source>
        <dbReference type="PROSITE" id="PS51084"/>
    </source>
</evidence>
<dbReference type="PROSITE" id="PS51084">
    <property type="entry name" value="HIT_2"/>
    <property type="match status" value="1"/>
</dbReference>
<organism evidence="3 4">
    <name type="scientific">Pisolithus microcarpus 441</name>
    <dbReference type="NCBI Taxonomy" id="765257"/>
    <lineage>
        <taxon>Eukaryota</taxon>
        <taxon>Fungi</taxon>
        <taxon>Dikarya</taxon>
        <taxon>Basidiomycota</taxon>
        <taxon>Agaricomycotina</taxon>
        <taxon>Agaricomycetes</taxon>
        <taxon>Agaricomycetidae</taxon>
        <taxon>Boletales</taxon>
        <taxon>Sclerodermatineae</taxon>
        <taxon>Pisolithaceae</taxon>
        <taxon>Pisolithus</taxon>
    </lineage>
</organism>
<keyword evidence="4" id="KW-1185">Reference proteome</keyword>
<feature type="domain" description="HIT" evidence="2">
    <location>
        <begin position="21"/>
        <end position="106"/>
    </location>
</feature>
<comment type="caution">
    <text evidence="1">Lacks conserved residue(s) required for the propagation of feature annotation.</text>
</comment>
<dbReference type="OrthoDB" id="672793at2759"/>
<evidence type="ECO:0000256" key="1">
    <source>
        <dbReference type="PROSITE-ProRule" id="PRU00464"/>
    </source>
</evidence>
<reference evidence="3 4" key="1">
    <citation type="submission" date="2014-04" db="EMBL/GenBank/DDBJ databases">
        <authorList>
            <consortium name="DOE Joint Genome Institute"/>
            <person name="Kuo A."/>
            <person name="Kohler A."/>
            <person name="Costa M.D."/>
            <person name="Nagy L.G."/>
            <person name="Floudas D."/>
            <person name="Copeland A."/>
            <person name="Barry K.W."/>
            <person name="Cichocki N."/>
            <person name="Veneault-Fourrey C."/>
            <person name="LaButti K."/>
            <person name="Lindquist E.A."/>
            <person name="Lipzen A."/>
            <person name="Lundell T."/>
            <person name="Morin E."/>
            <person name="Murat C."/>
            <person name="Sun H."/>
            <person name="Tunlid A."/>
            <person name="Henrissat B."/>
            <person name="Grigoriev I.V."/>
            <person name="Hibbett D.S."/>
            <person name="Martin F."/>
            <person name="Nordberg H.P."/>
            <person name="Cantor M.N."/>
            <person name="Hua S.X."/>
        </authorList>
    </citation>
    <scope>NUCLEOTIDE SEQUENCE [LARGE SCALE GENOMIC DNA]</scope>
    <source>
        <strain evidence="3 4">441</strain>
    </source>
</reference>
<evidence type="ECO:0000313" key="4">
    <source>
        <dbReference type="Proteomes" id="UP000054018"/>
    </source>
</evidence>
<dbReference type="STRING" id="765257.A0A0C9ZJA4"/>